<dbReference type="GO" id="GO:0042910">
    <property type="term" value="F:xenobiotic transmembrane transporter activity"/>
    <property type="evidence" value="ECO:0007669"/>
    <property type="project" value="TreeGrafter"/>
</dbReference>
<keyword evidence="1" id="KW-1133">Transmembrane helix</keyword>
<dbReference type="PANTHER" id="PTHR32063:SF0">
    <property type="entry name" value="SWARMING MOTILITY PROTEIN SWRC"/>
    <property type="match status" value="1"/>
</dbReference>
<dbReference type="PANTHER" id="PTHR32063">
    <property type="match status" value="1"/>
</dbReference>
<feature type="transmembrane region" description="Helical" evidence="1">
    <location>
        <begin position="969"/>
        <end position="990"/>
    </location>
</feature>
<feature type="transmembrane region" description="Helical" evidence="1">
    <location>
        <begin position="543"/>
        <end position="560"/>
    </location>
</feature>
<feature type="transmembrane region" description="Helical" evidence="1">
    <location>
        <begin position="391"/>
        <end position="411"/>
    </location>
</feature>
<dbReference type="Gene3D" id="3.30.70.1320">
    <property type="entry name" value="Multidrug efflux transporter AcrB pore domain like"/>
    <property type="match status" value="1"/>
</dbReference>
<feature type="transmembrane region" description="Helical" evidence="1">
    <location>
        <begin position="423"/>
        <end position="443"/>
    </location>
</feature>
<protein>
    <submittedName>
        <fullName evidence="2">Putative membrane protein</fullName>
    </submittedName>
</protein>
<dbReference type="SUPFAM" id="SSF82693">
    <property type="entry name" value="Multidrug efflux transporter AcrB pore domain, PN1, PN2, PC1 and PC2 subdomains"/>
    <property type="match status" value="2"/>
</dbReference>
<feature type="transmembrane region" description="Helical" evidence="1">
    <location>
        <begin position="364"/>
        <end position="385"/>
    </location>
</feature>
<dbReference type="GO" id="GO:0005886">
    <property type="term" value="C:plasma membrane"/>
    <property type="evidence" value="ECO:0007669"/>
    <property type="project" value="TreeGrafter"/>
</dbReference>
<gene>
    <name evidence="2" type="ORF">XD92_0057</name>
</gene>
<dbReference type="Gene3D" id="3.30.70.1440">
    <property type="entry name" value="Multidrug efflux transporter AcrB pore domain"/>
    <property type="match status" value="1"/>
</dbReference>
<dbReference type="Gene3D" id="1.20.1640.10">
    <property type="entry name" value="Multidrug efflux transporter AcrB transmembrane domain"/>
    <property type="match status" value="3"/>
</dbReference>
<dbReference type="Gene3D" id="3.30.2090.10">
    <property type="entry name" value="Multidrug efflux transporter AcrB TolC docking domain, DN and DC subdomains"/>
    <property type="match status" value="2"/>
</dbReference>
<feature type="transmembrane region" description="Helical" evidence="1">
    <location>
        <begin position="943"/>
        <end position="963"/>
    </location>
</feature>
<dbReference type="SUPFAM" id="SSF82866">
    <property type="entry name" value="Multidrug efflux transporter AcrB transmembrane domain"/>
    <property type="match status" value="2"/>
</dbReference>
<dbReference type="EMBL" id="LGGN01000004">
    <property type="protein sequence ID" value="KUK78771.1"/>
    <property type="molecule type" value="Genomic_DNA"/>
</dbReference>
<feature type="transmembrane region" description="Helical" evidence="1">
    <location>
        <begin position="1017"/>
        <end position="1037"/>
    </location>
</feature>
<dbReference type="PATRIC" id="fig|294710.3.peg.1323"/>
<keyword evidence="1" id="KW-0812">Transmembrane</keyword>
<name>A0A101HKZ3_9BACT</name>
<sequence length="1074" mass="122521">MAEKKHIPSFTVIIAFVCLAIVGVALIPLLSVKLAPSRTLPSITVHFNMPQYGARVVEMEATSRLESMLARVQGIKNINSTSGNGWGNITIELDKHTPIDVARFEVSTIIRQTWPELPREVTYPYITVNRPDEEATRPFMTYTINSAATPIVIQRYTENVIKTALSDIKGLYKIDVTGASPMEWQLEYDYPQLESVGVTVSDIRQAISQYYATDFLGMAETKMPAGTPSWIRITLKSDAEENGFDPTAILVANREGSLIRLDQLVKVKHTEREPSAYYRINGLNSVYLSLTAEESANQLRLNQQVKETMREIEKSLPPGYEIHSSYDATDYIRAELNKIYLRSGLTVLILTLFVLLITRNLRYLFLIIASLFVDLAIAVIFYYLFKLEIQLYSLAGITISLSLIIDNAIIMTDHFMHKGDRNAFMPILTATVTTIGALSMIFLLDERLRLNLQDFAAVVMINLMVSLFVALMFVPALIEQIGLTRRRRKRSRPLSRLFSRSRLSTRSNRLAGFHHRYLSRGRVAIRLTRLYEKMILLLSRRKWIAFVCIILLFGLPVFMLPDKIEKDTPFARQYNRIFDTPVYKEKIKPVVDKALGGTLRLFVEKVYQGSYFTRNEETVLTITASMPNGTTLSQMNDLVTKMERYLSGFPEIRQFQTSIPSPRRASINVFFKKESEHSGFPYQLKSNVISKALELGGGSWGVYGLQDQGFSNDVRETAGSYRVRLYGYNYDELAAWADSLKQRLLTYRRIKEVMINSNFSWYKDDYQEFSFDLKKDQLAARGILPGELFASLQPAFARNLWVASVVMEGGNEDIILSGRQAREYDIWALQHFGMNSGDRFYKLNEVAGIVKGQAPQEVGKENQQYRLVLQYDYIGSTTQGQKILERELEEFNKRLPMGYTAENVDSYRGWGRQDNKQYWLIGLLIVIIFFTTSILFNSLKQPLVIIFIIPVSFIGIFLTFYWFKLNFDQGGFASFILLSGITINAAIYIVEEYNRVRNQKPGLSSLKAYLKAWNTKIIPIFLTVISTVLGFIPFLIGTQKEGFWFPLAAGTIGGLVMSIVAIYIFLPLLMIKKR</sequence>
<feature type="transmembrane region" description="Helical" evidence="1">
    <location>
        <begin position="455"/>
        <end position="478"/>
    </location>
</feature>
<dbReference type="Pfam" id="PF00873">
    <property type="entry name" value="ACR_tran"/>
    <property type="match status" value="2"/>
</dbReference>
<dbReference type="STRING" id="1123008.GCA_000380985_03587"/>
<feature type="transmembrane region" description="Helical" evidence="1">
    <location>
        <begin position="12"/>
        <end position="32"/>
    </location>
</feature>
<evidence type="ECO:0000313" key="2">
    <source>
        <dbReference type="EMBL" id="KUK78771.1"/>
    </source>
</evidence>
<evidence type="ECO:0000256" key="1">
    <source>
        <dbReference type="SAM" id="Phobius"/>
    </source>
</evidence>
<proteinExistence type="predicted"/>
<dbReference type="InterPro" id="IPR027463">
    <property type="entry name" value="AcrB_DN_DC_subdom"/>
</dbReference>
<organism evidence="2 3">
    <name type="scientific">Proteiniphilum acetatigenes</name>
    <dbReference type="NCBI Taxonomy" id="294710"/>
    <lineage>
        <taxon>Bacteria</taxon>
        <taxon>Pseudomonadati</taxon>
        <taxon>Bacteroidota</taxon>
        <taxon>Bacteroidia</taxon>
        <taxon>Bacteroidales</taxon>
        <taxon>Dysgonomonadaceae</taxon>
        <taxon>Proteiniphilum</taxon>
    </lineage>
</organism>
<keyword evidence="1" id="KW-0472">Membrane</keyword>
<feature type="transmembrane region" description="Helical" evidence="1">
    <location>
        <begin position="1043"/>
        <end position="1066"/>
    </location>
</feature>
<feature type="transmembrane region" description="Helical" evidence="1">
    <location>
        <begin position="339"/>
        <end position="357"/>
    </location>
</feature>
<comment type="caution">
    <text evidence="2">The sequence shown here is derived from an EMBL/GenBank/DDBJ whole genome shotgun (WGS) entry which is preliminary data.</text>
</comment>
<dbReference type="SUPFAM" id="SSF82714">
    <property type="entry name" value="Multidrug efflux transporter AcrB TolC docking domain, DN and DC subdomains"/>
    <property type="match status" value="1"/>
</dbReference>
<dbReference type="AlphaFoldDB" id="A0A101HKZ3"/>
<dbReference type="Gene3D" id="3.30.70.1430">
    <property type="entry name" value="Multidrug efflux transporter AcrB pore domain"/>
    <property type="match status" value="2"/>
</dbReference>
<dbReference type="InterPro" id="IPR001036">
    <property type="entry name" value="Acrflvin-R"/>
</dbReference>
<accession>A0A101HKZ3</accession>
<feature type="transmembrane region" description="Helical" evidence="1">
    <location>
        <begin position="918"/>
        <end position="936"/>
    </location>
</feature>
<dbReference type="PRINTS" id="PR00702">
    <property type="entry name" value="ACRIFLAVINRP"/>
</dbReference>
<dbReference type="Proteomes" id="UP000053860">
    <property type="component" value="Unassembled WGS sequence"/>
</dbReference>
<evidence type="ECO:0000313" key="3">
    <source>
        <dbReference type="Proteomes" id="UP000053860"/>
    </source>
</evidence>
<reference evidence="3" key="1">
    <citation type="journal article" date="2015" name="MBio">
        <title>Genome-Resolved Metagenomic Analysis Reveals Roles for Candidate Phyla and Other Microbial Community Members in Biogeochemical Transformations in Oil Reservoirs.</title>
        <authorList>
            <person name="Hu P."/>
            <person name="Tom L."/>
            <person name="Singh A."/>
            <person name="Thomas B.C."/>
            <person name="Baker B.J."/>
            <person name="Piceno Y.M."/>
            <person name="Andersen G.L."/>
            <person name="Banfield J.F."/>
        </authorList>
    </citation>
    <scope>NUCLEOTIDE SEQUENCE [LARGE SCALE GENOMIC DNA]</scope>
</reference>